<evidence type="ECO:0000256" key="1">
    <source>
        <dbReference type="ARBA" id="ARBA00007673"/>
    </source>
</evidence>
<dbReference type="PANTHER" id="PTHR43709">
    <property type="entry name" value="ACONITATE ISOMERASE-RELATED"/>
    <property type="match status" value="1"/>
</dbReference>
<accession>A0A923M7T3</accession>
<evidence type="ECO:0000256" key="2">
    <source>
        <dbReference type="ARBA" id="ARBA00023235"/>
    </source>
</evidence>
<reference evidence="3" key="1">
    <citation type="submission" date="2020-08" db="EMBL/GenBank/DDBJ databases">
        <title>Ramlibacter sp. GTP1 16S ribosomal RNA gene genome sequencing and assembly.</title>
        <authorList>
            <person name="Kang M."/>
        </authorList>
    </citation>
    <scope>NUCLEOTIDE SEQUENCE</scope>
    <source>
        <strain evidence="3">GTP1</strain>
    </source>
</reference>
<dbReference type="Pfam" id="PF04303">
    <property type="entry name" value="PrpF"/>
    <property type="match status" value="1"/>
</dbReference>
<keyword evidence="2" id="KW-0413">Isomerase</keyword>
<keyword evidence="4" id="KW-1185">Reference proteome</keyword>
<organism evidence="3 4">
    <name type="scientific">Ramlibacter albus</name>
    <dbReference type="NCBI Taxonomy" id="2079448"/>
    <lineage>
        <taxon>Bacteria</taxon>
        <taxon>Pseudomonadati</taxon>
        <taxon>Pseudomonadota</taxon>
        <taxon>Betaproteobacteria</taxon>
        <taxon>Burkholderiales</taxon>
        <taxon>Comamonadaceae</taxon>
        <taxon>Ramlibacter</taxon>
    </lineage>
</organism>
<dbReference type="AlphaFoldDB" id="A0A923M7T3"/>
<protein>
    <submittedName>
        <fullName evidence="3">PrpF family protein</fullName>
    </submittedName>
</protein>
<evidence type="ECO:0000313" key="4">
    <source>
        <dbReference type="Proteomes" id="UP000596827"/>
    </source>
</evidence>
<comment type="similarity">
    <text evidence="1">Belongs to the PrpF family.</text>
</comment>
<sequence length="377" mass="40269">MAHRIPCAFIRGGTSKALVFHLKDLPANRSEWDAIFLRAMGSPDPYGRQLDGMGGGVSSLSKVCVIGPPSVPGADVDYTFAQVQVKEARVDYSGNCGNMSSAIGPFAVDEKLVDVARNGEVQVRIHNTNTRKIIHSTFEVRDGRSVETGALEIPGVHGTAAPIRLDFLEPGGASTGKLLPTGNAADDLLVTGIGKVPASMVDAANACVFIDARTLGLRGTELPDEIEANANVLDQLREVRLYASVKMGITRSLDDARNKPMIPMIAFVSAPQDSPIIGGGTVRKEDCDLVVRMISNGQPHRALPLTGSLCTAVAAQIEGSIPHQLANARRGQPLRLAMPSGVLSVDASVVRREAGWHAEHGSFYRTTRRLFEGWVYA</sequence>
<dbReference type="InterPro" id="IPR007400">
    <property type="entry name" value="PrpF-like"/>
</dbReference>
<dbReference type="Gene3D" id="3.10.310.10">
    <property type="entry name" value="Diaminopimelate Epimerase, Chain A, domain 1"/>
    <property type="match status" value="2"/>
</dbReference>
<name>A0A923M7T3_9BURK</name>
<dbReference type="PANTHER" id="PTHR43709:SF2">
    <property type="entry name" value="DUF453 DOMAIN PROTEIN (AFU_ORTHOLOGUE AFUA_6G00360)"/>
    <property type="match status" value="1"/>
</dbReference>
<proteinExistence type="inferred from homology"/>
<dbReference type="SUPFAM" id="SSF54506">
    <property type="entry name" value="Diaminopimelate epimerase-like"/>
    <property type="match status" value="2"/>
</dbReference>
<dbReference type="RefSeq" id="WP_187082308.1">
    <property type="nucleotide sequence ID" value="NZ_JACORU010000005.1"/>
</dbReference>
<evidence type="ECO:0000313" key="3">
    <source>
        <dbReference type="EMBL" id="MBC5765837.1"/>
    </source>
</evidence>
<gene>
    <name evidence="3" type="ORF">H8R02_15315</name>
</gene>
<dbReference type="GO" id="GO:0016853">
    <property type="term" value="F:isomerase activity"/>
    <property type="evidence" value="ECO:0007669"/>
    <property type="project" value="UniProtKB-KW"/>
</dbReference>
<dbReference type="EMBL" id="JACORU010000005">
    <property type="protein sequence ID" value="MBC5765837.1"/>
    <property type="molecule type" value="Genomic_DNA"/>
</dbReference>
<dbReference type="Proteomes" id="UP000596827">
    <property type="component" value="Unassembled WGS sequence"/>
</dbReference>
<comment type="caution">
    <text evidence="3">The sequence shown here is derived from an EMBL/GenBank/DDBJ whole genome shotgun (WGS) entry which is preliminary data.</text>
</comment>